<dbReference type="OrthoDB" id="34635at10239"/>
<gene>
    <name evidence="1" type="ORF">pv_231</name>
</gene>
<accession>W5S4V5</accession>
<sequence>MTFPLTEIIYNNLEVLDESGVLPSFQNCGPSGYQYIALRIFPTRSIETAMEHVQNSPVGDEKFKAYRILTQLVQHLETNTQDGLYWVAITDNNLLHDINGNEVICHFFLLEKSNEKLCLIQTYLYIGGRQICGIPLCGVEKGEIANRISGIIQLLNTDSLAFQWTQEDWNSWLDYLALPHLYTPESLQITNPRALWQFIPLTTKGCLFALYEKISSRIPHWILKSNSSKFSQRSGKYSELVDILSQIEQISEGEDYLDNNRRQLFEISQEIDQHFSEQFFDTLN</sequence>
<dbReference type="Proteomes" id="UP000202176">
    <property type="component" value="Segment"/>
</dbReference>
<reference evidence="1 2" key="1">
    <citation type="journal article" date="2014" name="Proc. Natl. Acad. Sci. U.S.A.">
        <title>Thirty-thousand-year-old distant relative of giant icosahedral DNA viruses with a pandoravirus morphology.</title>
        <authorList>
            <person name="Legendre M."/>
            <person name="Bartoli J."/>
            <person name="Shmakova L."/>
            <person name="Jeudy S."/>
            <person name="Labadie K."/>
            <person name="Adrait A."/>
            <person name="Lescot M."/>
            <person name="Poirot O."/>
            <person name="Bertaux L."/>
            <person name="Bruley C."/>
            <person name="Coute Y."/>
            <person name="Rivkina E."/>
            <person name="Abergel C."/>
            <person name="Claverie J.M."/>
        </authorList>
    </citation>
    <scope>NUCLEOTIDE SEQUENCE [LARGE SCALE GENOMIC DNA]</scope>
    <source>
        <strain evidence="1">P1084-T</strain>
    </source>
</reference>
<dbReference type="KEGG" id="vg:18266259"/>
<dbReference type="RefSeq" id="YP_009001133.1">
    <property type="nucleotide sequence ID" value="NC_023423.1"/>
</dbReference>
<organism evidence="1 2">
    <name type="scientific">Pithovirus sibericum</name>
    <dbReference type="NCBI Taxonomy" id="1450746"/>
    <lineage>
        <taxon>Viruses</taxon>
        <taxon>Pithoviruses</taxon>
        <taxon>Orthopithovirinae</taxon>
        <taxon>Alphapithovirus</taxon>
        <taxon>Alphapithovirus sibericum</taxon>
    </lineage>
</organism>
<proteinExistence type="predicted"/>
<name>W5S4V5_9VIRU</name>
<evidence type="ECO:0000313" key="1">
    <source>
        <dbReference type="EMBL" id="AHH01798.1"/>
    </source>
</evidence>
<protein>
    <submittedName>
        <fullName evidence="1">Uncharacterized protein</fullName>
    </submittedName>
</protein>
<evidence type="ECO:0000313" key="2">
    <source>
        <dbReference type="Proteomes" id="UP000202176"/>
    </source>
</evidence>
<dbReference type="GeneID" id="18266259"/>
<keyword evidence="2" id="KW-1185">Reference proteome</keyword>
<dbReference type="EMBL" id="KF740664">
    <property type="protein sequence ID" value="AHH01798.1"/>
    <property type="molecule type" value="Genomic_DNA"/>
</dbReference>